<keyword evidence="5 6" id="KW-0472">Membrane</keyword>
<feature type="transmembrane region" description="Helical" evidence="6">
    <location>
        <begin position="202"/>
        <end position="222"/>
    </location>
</feature>
<evidence type="ECO:0000256" key="6">
    <source>
        <dbReference type="SAM" id="Phobius"/>
    </source>
</evidence>
<dbReference type="EMBL" id="NJEU01000073">
    <property type="protein sequence ID" value="PHH82174.1"/>
    <property type="molecule type" value="Genomic_DNA"/>
</dbReference>
<keyword evidence="4 6" id="KW-1133">Transmembrane helix</keyword>
<feature type="transmembrane region" description="Helical" evidence="6">
    <location>
        <begin position="415"/>
        <end position="435"/>
    </location>
</feature>
<comment type="similarity">
    <text evidence="2">Belongs to the amino acid/polyamine transporter 2 family.</text>
</comment>
<dbReference type="Proteomes" id="UP000224854">
    <property type="component" value="Unassembled WGS sequence"/>
</dbReference>
<organism evidence="8 9">
    <name type="scientific">Ophiocordyceps australis</name>
    <dbReference type="NCBI Taxonomy" id="1399860"/>
    <lineage>
        <taxon>Eukaryota</taxon>
        <taxon>Fungi</taxon>
        <taxon>Dikarya</taxon>
        <taxon>Ascomycota</taxon>
        <taxon>Pezizomycotina</taxon>
        <taxon>Sordariomycetes</taxon>
        <taxon>Hypocreomycetidae</taxon>
        <taxon>Hypocreales</taxon>
        <taxon>Ophiocordycipitaceae</taxon>
        <taxon>Ophiocordyceps</taxon>
    </lineage>
</organism>
<evidence type="ECO:0000256" key="4">
    <source>
        <dbReference type="ARBA" id="ARBA00022989"/>
    </source>
</evidence>
<keyword evidence="3 6" id="KW-0812">Transmembrane</keyword>
<dbReference type="PANTHER" id="PTHR22950:SF461">
    <property type="entry name" value="AMINO ACID TRANSPORTER TRANSMEMBRANE DOMAIN-CONTAINING PROTEIN"/>
    <property type="match status" value="1"/>
</dbReference>
<feature type="transmembrane region" description="Helical" evidence="6">
    <location>
        <begin position="86"/>
        <end position="104"/>
    </location>
</feature>
<feature type="transmembrane region" description="Helical" evidence="6">
    <location>
        <begin position="116"/>
        <end position="135"/>
    </location>
</feature>
<evidence type="ECO:0000256" key="5">
    <source>
        <dbReference type="ARBA" id="ARBA00023136"/>
    </source>
</evidence>
<dbReference type="PANTHER" id="PTHR22950">
    <property type="entry name" value="AMINO ACID TRANSPORTER"/>
    <property type="match status" value="1"/>
</dbReference>
<evidence type="ECO:0000313" key="9">
    <source>
        <dbReference type="Proteomes" id="UP000224854"/>
    </source>
</evidence>
<dbReference type="InterPro" id="IPR013057">
    <property type="entry name" value="AA_transpt_TM"/>
</dbReference>
<feature type="transmembrane region" description="Helical" evidence="6">
    <location>
        <begin position="167"/>
        <end position="190"/>
    </location>
</feature>
<proteinExistence type="inferred from homology"/>
<gene>
    <name evidence="8" type="ORF">CDD82_6796</name>
</gene>
<dbReference type="OrthoDB" id="40134at2759"/>
<comment type="caution">
    <text evidence="8">The sequence shown here is derived from an EMBL/GenBank/DDBJ whole genome shotgun (WGS) entry which is preliminary data.</text>
</comment>
<feature type="transmembrane region" description="Helical" evidence="6">
    <location>
        <begin position="234"/>
        <end position="253"/>
    </location>
</feature>
<reference evidence="8 9" key="1">
    <citation type="submission" date="2017-06" db="EMBL/GenBank/DDBJ databases">
        <title>Ant-infecting Ophiocordyceps genomes reveal a high diversity of potential behavioral manipulation genes and a possible major role for enterotoxins.</title>
        <authorList>
            <person name="De Bekker C."/>
            <person name="Evans H.C."/>
            <person name="Brachmann A."/>
            <person name="Hughes D.P."/>
        </authorList>
    </citation>
    <scope>NUCLEOTIDE SEQUENCE [LARGE SCALE GENOMIC DNA]</scope>
    <source>
        <strain evidence="8 9">1348a</strain>
    </source>
</reference>
<name>A0A2C5ZRX0_9HYPO</name>
<feature type="domain" description="Amino acid transporter transmembrane" evidence="7">
    <location>
        <begin position="84"/>
        <end position="463"/>
    </location>
</feature>
<dbReference type="GO" id="GO:0015179">
    <property type="term" value="F:L-amino acid transmembrane transporter activity"/>
    <property type="evidence" value="ECO:0007669"/>
    <property type="project" value="TreeGrafter"/>
</dbReference>
<keyword evidence="9" id="KW-1185">Reference proteome</keyword>
<accession>A0A2C5ZRX0</accession>
<evidence type="ECO:0000256" key="2">
    <source>
        <dbReference type="ARBA" id="ARBA00008066"/>
    </source>
</evidence>
<sequence length="550" mass="60597">MKTDAVISHEKAPSSTASTPSFEEMMYWASITRREEDVAKQTRQNTAVSISRITRFIFKGRVRPSDEAAVTEQEWRKASRAMRTTGWGAVFYLITTDVLGPYAAPWSFAQLGYGPGVAVFTVFGILSGYSAWIMWRVFMGLDSDRYPLLTYGDLFARIFGDRCQHGINVILGIQLMFVVSLVILSCGQSISQISQSGVNPNGICFVACLLIVTAGGFLLGQIRTLQRFALLSNLATWMNVLGIFICMGVVAHSPPNFKATQASYGKDFGPGPIRTFIGLPPDGLASGGNGMIAAFNGINAAVFAYGGSMLFITFLAEMRHPADFWKGMFLAQVFIYGLYMMFGAYVYHYQGQFAFNPVIQGLSPYGWQTAVNVMYIVPSLISAALYGNICLKLIYSQLLQRVFGFPPLTEGWGKIAWAASMPIYWALAFVIAAAVPQFTFVSGFISALFMLAFTYTFPAVLALGYWVKKDAMTPQERFDPQTGMYGFQDVGWTRWKRGLARRPWLHVLNFVYMLAGLTTMGLGVYSSIRGLISAFSGKSVATTFGCTPPV</sequence>
<protein>
    <recommendedName>
        <fullName evidence="7">Amino acid transporter transmembrane domain-containing protein</fullName>
    </recommendedName>
</protein>
<evidence type="ECO:0000259" key="7">
    <source>
        <dbReference type="Pfam" id="PF01490"/>
    </source>
</evidence>
<dbReference type="AlphaFoldDB" id="A0A2C5ZRX0"/>
<dbReference type="Pfam" id="PF01490">
    <property type="entry name" value="Aa_trans"/>
    <property type="match status" value="1"/>
</dbReference>
<evidence type="ECO:0000256" key="3">
    <source>
        <dbReference type="ARBA" id="ARBA00022692"/>
    </source>
</evidence>
<feature type="transmembrane region" description="Helical" evidence="6">
    <location>
        <begin position="504"/>
        <end position="528"/>
    </location>
</feature>
<comment type="subcellular location">
    <subcellularLocation>
        <location evidence="1">Membrane</location>
        <topology evidence="1">Multi-pass membrane protein</topology>
    </subcellularLocation>
</comment>
<feature type="transmembrane region" description="Helical" evidence="6">
    <location>
        <begin position="441"/>
        <end position="467"/>
    </location>
</feature>
<evidence type="ECO:0000256" key="1">
    <source>
        <dbReference type="ARBA" id="ARBA00004141"/>
    </source>
</evidence>
<dbReference type="GO" id="GO:0016020">
    <property type="term" value="C:membrane"/>
    <property type="evidence" value="ECO:0007669"/>
    <property type="project" value="UniProtKB-SubCell"/>
</dbReference>
<feature type="transmembrane region" description="Helical" evidence="6">
    <location>
        <begin position="291"/>
        <end position="316"/>
    </location>
</feature>
<feature type="transmembrane region" description="Helical" evidence="6">
    <location>
        <begin position="373"/>
        <end position="395"/>
    </location>
</feature>
<feature type="transmembrane region" description="Helical" evidence="6">
    <location>
        <begin position="328"/>
        <end position="347"/>
    </location>
</feature>
<evidence type="ECO:0000313" key="8">
    <source>
        <dbReference type="EMBL" id="PHH82174.1"/>
    </source>
</evidence>